<dbReference type="GO" id="GO:0005975">
    <property type="term" value="P:carbohydrate metabolic process"/>
    <property type="evidence" value="ECO:0007669"/>
    <property type="project" value="InterPro"/>
</dbReference>
<comment type="caution">
    <text evidence="5">The sequence shown here is derived from an EMBL/GenBank/DDBJ whole genome shotgun (WGS) entry which is preliminary data.</text>
</comment>
<proteinExistence type="inferred from homology"/>
<feature type="domain" description="Pullulanase N2" evidence="4">
    <location>
        <begin position="79"/>
        <end position="191"/>
    </location>
</feature>
<evidence type="ECO:0000313" key="5">
    <source>
        <dbReference type="EMBL" id="MBA0746366.1"/>
    </source>
</evidence>
<sequence>MVDVLRVPFPVLQSSPSLSFKPRLCPLIPPSRRLHLKSNPLLFPLFSSSPSFFKLPLRCSSSSMPLQLSSLSQDSLLYSRAYWVTKTIIAWNVDVVEGSCYLYASKVAALSVTDNGIQGHDLEIKLEEDRSGLPPNVIEKFPHIRDYRAFKLPPVLDAKNLVKCQLAVAEFNSQGKCRNATGLQLPGVLDELFSYDGPLGAFYSAEAVSLCLWAPTAQAVYAHIYKDPVGGSPLEIIPLEETNGVWSTKGPKSWEGCYYMYEVSVYHPSTLHIEKCYANDPYARGLSADGKRTLFVNLHADDLKPEGWDELADMKPDILSFSDISIYELHIRDFSANDDTVNADFRGGYMAFTLKDSAGMLHLKKLSKAGITHVHLLPTFQFAAVDDEKENWKYVANLFNTNSIADSKILEKLPPDSAEQQEKITAIQDDDAYNWGYNPVLWGVPKGSYSSDPNGPCRIVEFRKTIQIVPGYYLRRNTDGFIENSTCVNNTASEHYMVERLIIDDLLSWAINYKVDGFRFDLMGHIMKRTMVKAKDALCSLTKERDGVDGSRIYIYGEGWDFGEVAKNGRGINASQFNICGTGIGSFNDRIRDAMLGGSPFGPPLQQGFVTGLLLEPNGHDHGTKDVEKAMLASAKDHIQVGLAANLRGFVLTDFEGKERKGSEVLCYGGTPVGYAFCPTETWLAHPKLQRDPMKWKSKGVLDEGSLTVLFFRNMLVTITYYKISMVKEWGYSDRVMETLDLDRDQMFFVDQIHVMANLVMVSSVNYVSAHDNETLFDIISLKTPVGISVEDRCRMNHFATSIIALTQGIPFFHAGDEMLRSKSLDRDSYNSGDWFNRLDFTYNSNNWGVGLPPKQKNENSWPLIQPRLADPSFKPQRSHILAAVENFTDVLRIRYSSPLFRLRTANAIQLPFVTLRTHHSETEDQRLLPPERVRFHNTGPSWVPGFIVMSIEDGNEGIPGLAHFSYIVVVFNACPTEESFSSPTLRGRTLQLHPIQVTSTDETVKKSFYEASTGCFTVPARTASVFVEPRKI</sequence>
<dbReference type="InterPro" id="IPR013780">
    <property type="entry name" value="Glyco_hydro_b"/>
</dbReference>
<dbReference type="CDD" id="cd11341">
    <property type="entry name" value="AmyAc_Pullulanase_LD-like"/>
    <property type="match status" value="1"/>
</dbReference>
<name>A0A7J9CDA1_GOSGO</name>
<evidence type="ECO:0000256" key="1">
    <source>
        <dbReference type="ARBA" id="ARBA00008061"/>
    </source>
</evidence>
<keyword evidence="6" id="KW-1185">Reference proteome</keyword>
<evidence type="ECO:0000313" key="6">
    <source>
        <dbReference type="Proteomes" id="UP000593579"/>
    </source>
</evidence>
<reference evidence="5 6" key="1">
    <citation type="journal article" date="2019" name="Genome Biol. Evol.">
        <title>Insights into the evolution of the New World diploid cottons (Gossypium, subgenus Houzingenia) based on genome sequencing.</title>
        <authorList>
            <person name="Grover C.E."/>
            <person name="Arick M.A. 2nd"/>
            <person name="Thrash A."/>
            <person name="Conover J.L."/>
            <person name="Sanders W.S."/>
            <person name="Peterson D.G."/>
            <person name="Frelichowski J.E."/>
            <person name="Scheffler J.A."/>
            <person name="Scheffler B.E."/>
            <person name="Wendel J.F."/>
        </authorList>
    </citation>
    <scope>NUCLEOTIDE SEQUENCE [LARGE SCALE GENOMIC DNA]</scope>
    <source>
        <strain evidence="5">5</strain>
        <tissue evidence="5">Leaf</tissue>
    </source>
</reference>
<dbReference type="Gene3D" id="2.60.40.1130">
    <property type="entry name" value="Rab geranylgeranyltransferase alpha-subunit, insert domain"/>
    <property type="match status" value="1"/>
</dbReference>
<feature type="domain" description="Alpha-1,6-glucosidases pullulanase-type C-terminal" evidence="3">
    <location>
        <begin position="843"/>
        <end position="910"/>
    </location>
</feature>
<dbReference type="OrthoDB" id="204980at2759"/>
<dbReference type="InterPro" id="IPR040671">
    <property type="entry name" value="Pullulanase_N2"/>
</dbReference>
<dbReference type="InterPro" id="IPR013783">
    <property type="entry name" value="Ig-like_fold"/>
</dbReference>
<dbReference type="Pfam" id="PF11852">
    <property type="entry name" value="Pullul_strch_C"/>
    <property type="match status" value="2"/>
</dbReference>
<dbReference type="Proteomes" id="UP000593579">
    <property type="component" value="Unassembled WGS sequence"/>
</dbReference>
<dbReference type="SUPFAM" id="SSF51011">
    <property type="entry name" value="Glycosyl hydrolase domain"/>
    <property type="match status" value="1"/>
</dbReference>
<evidence type="ECO:0000259" key="3">
    <source>
        <dbReference type="Pfam" id="PF11852"/>
    </source>
</evidence>
<dbReference type="AlphaFoldDB" id="A0A7J9CDA1"/>
<feature type="domain" description="Alpha-1,6-glucosidases pullulanase-type C-terminal" evidence="3">
    <location>
        <begin position="932"/>
        <end position="1029"/>
    </location>
</feature>
<dbReference type="InterPro" id="IPR004193">
    <property type="entry name" value="Glyco_hydro_13_N"/>
</dbReference>
<dbReference type="SUPFAM" id="SSF81296">
    <property type="entry name" value="E set domains"/>
    <property type="match status" value="2"/>
</dbReference>
<dbReference type="Pfam" id="PF02922">
    <property type="entry name" value="CBM_48"/>
    <property type="match status" value="1"/>
</dbReference>
<protein>
    <recommendedName>
        <fullName evidence="7">Pullulanase 1, chloroplastic</fullName>
    </recommendedName>
</protein>
<dbReference type="GO" id="GO:0004553">
    <property type="term" value="F:hydrolase activity, hydrolyzing O-glycosyl compounds"/>
    <property type="evidence" value="ECO:0007669"/>
    <property type="project" value="InterPro"/>
</dbReference>
<feature type="domain" description="Glycoside hydrolase family 13 N-terminal" evidence="2">
    <location>
        <begin position="198"/>
        <end position="283"/>
    </location>
</feature>
<dbReference type="Gene3D" id="2.60.40.1180">
    <property type="entry name" value="Golgi alpha-mannosidase II"/>
    <property type="match status" value="1"/>
</dbReference>
<evidence type="ECO:0000259" key="4">
    <source>
        <dbReference type="Pfam" id="PF17967"/>
    </source>
</evidence>
<dbReference type="InterPro" id="IPR014756">
    <property type="entry name" value="Ig_E-set"/>
</dbReference>
<dbReference type="Gene3D" id="3.20.20.80">
    <property type="entry name" value="Glycosidases"/>
    <property type="match status" value="2"/>
</dbReference>
<gene>
    <name evidence="5" type="ORF">Gogos_008891</name>
</gene>
<accession>A0A7J9CDA1</accession>
<dbReference type="EMBL" id="JABEZY010000009">
    <property type="protein sequence ID" value="MBA0746366.1"/>
    <property type="molecule type" value="Genomic_DNA"/>
</dbReference>
<dbReference type="Gene3D" id="2.60.40.10">
    <property type="entry name" value="Immunoglobulins"/>
    <property type="match status" value="1"/>
</dbReference>
<evidence type="ECO:0008006" key="7">
    <source>
        <dbReference type="Google" id="ProtNLM"/>
    </source>
</evidence>
<dbReference type="Pfam" id="PF17967">
    <property type="entry name" value="Pullulanase_N2"/>
    <property type="match status" value="1"/>
</dbReference>
<comment type="similarity">
    <text evidence="1">Belongs to the glycosyl hydrolase 13 family.</text>
</comment>
<dbReference type="PANTHER" id="PTHR43002">
    <property type="entry name" value="GLYCOGEN DEBRANCHING ENZYME"/>
    <property type="match status" value="1"/>
</dbReference>
<dbReference type="InterPro" id="IPR024561">
    <property type="entry name" value="Pullul_strch_C"/>
</dbReference>
<evidence type="ECO:0000259" key="2">
    <source>
        <dbReference type="Pfam" id="PF02922"/>
    </source>
</evidence>
<dbReference type="SUPFAM" id="SSF51445">
    <property type="entry name" value="(Trans)glycosidases"/>
    <property type="match status" value="2"/>
</dbReference>
<organism evidence="5 6">
    <name type="scientific">Gossypium gossypioides</name>
    <name type="common">Mexican cotton</name>
    <name type="synonym">Selera gossypioides</name>
    <dbReference type="NCBI Taxonomy" id="34282"/>
    <lineage>
        <taxon>Eukaryota</taxon>
        <taxon>Viridiplantae</taxon>
        <taxon>Streptophyta</taxon>
        <taxon>Embryophyta</taxon>
        <taxon>Tracheophyta</taxon>
        <taxon>Spermatophyta</taxon>
        <taxon>Magnoliopsida</taxon>
        <taxon>eudicotyledons</taxon>
        <taxon>Gunneridae</taxon>
        <taxon>Pentapetalae</taxon>
        <taxon>rosids</taxon>
        <taxon>malvids</taxon>
        <taxon>Malvales</taxon>
        <taxon>Malvaceae</taxon>
        <taxon>Malvoideae</taxon>
        <taxon>Gossypium</taxon>
    </lineage>
</organism>
<dbReference type="InterPro" id="IPR017853">
    <property type="entry name" value="GH"/>
</dbReference>
<dbReference type="CDD" id="cd02860">
    <property type="entry name" value="E_set_Pullulanase"/>
    <property type="match status" value="1"/>
</dbReference>